<dbReference type="PANTHER" id="PTHR30024:SF42">
    <property type="entry name" value="ALIPHATIC SULFONATES-BINDING PROTEIN-RELATED"/>
    <property type="match status" value="1"/>
</dbReference>
<organism evidence="3 4">
    <name type="scientific">Desulfosporosinus lacus DSM 15449</name>
    <dbReference type="NCBI Taxonomy" id="1121420"/>
    <lineage>
        <taxon>Bacteria</taxon>
        <taxon>Bacillati</taxon>
        <taxon>Bacillota</taxon>
        <taxon>Clostridia</taxon>
        <taxon>Eubacteriales</taxon>
        <taxon>Desulfitobacteriaceae</taxon>
        <taxon>Desulfosporosinus</taxon>
    </lineage>
</organism>
<dbReference type="AlphaFoldDB" id="A0A1M5Z4Z3"/>
<feature type="signal peptide" evidence="1">
    <location>
        <begin position="1"/>
        <end position="24"/>
    </location>
</feature>
<dbReference type="SUPFAM" id="SSF53850">
    <property type="entry name" value="Periplasmic binding protein-like II"/>
    <property type="match status" value="1"/>
</dbReference>
<keyword evidence="1" id="KW-0732">Signal</keyword>
<dbReference type="EMBL" id="FQXJ01000010">
    <property type="protein sequence ID" value="SHI19322.1"/>
    <property type="molecule type" value="Genomic_DNA"/>
</dbReference>
<name>A0A1M5Z4Z3_9FIRM</name>
<evidence type="ECO:0000313" key="3">
    <source>
        <dbReference type="EMBL" id="SHI19322.1"/>
    </source>
</evidence>
<dbReference type="Pfam" id="PF09084">
    <property type="entry name" value="NMT1"/>
    <property type="match status" value="1"/>
</dbReference>
<protein>
    <submittedName>
        <fullName evidence="3">NitT/TauT family transport system substrate-binding protein</fullName>
    </submittedName>
</protein>
<sequence length="318" mass="34400">MRTVTKFAGLIMAVLLLALTGCSAEKPAASQSFKVGTWKTAQTIQPFYYGDYLPASHTVEVLPFTNPGDQKTALLAGDLDMCGTTWVTAISAASKGEPVKVVASLTNKCSALVVGADSGINNVADLKDKKIAYVPGTMHQILLLEALKRAGLDPAKDVTLVQIDFFDMGQALANKQIDAFCSGEPYPSIAVTTGYGKILEYPYYDDSIGYLNGAMLSTEKEIKDNPQGIQALVDAHAKATEYLRQNKDAWLSKAAEFGTDKAVLEEASGNMELACNITPEMVRQVKNLAQRMYDLGIIKEIPDIEAMINLQFVQNVKS</sequence>
<keyword evidence="4" id="KW-1185">Reference proteome</keyword>
<reference evidence="4" key="1">
    <citation type="submission" date="2016-11" db="EMBL/GenBank/DDBJ databases">
        <authorList>
            <person name="Varghese N."/>
            <person name="Submissions S."/>
        </authorList>
    </citation>
    <scope>NUCLEOTIDE SEQUENCE [LARGE SCALE GENOMIC DNA]</scope>
    <source>
        <strain evidence="4">DSM 15449</strain>
    </source>
</reference>
<dbReference type="Proteomes" id="UP000183954">
    <property type="component" value="Unassembled WGS sequence"/>
</dbReference>
<feature type="chain" id="PRO_5012229231" evidence="1">
    <location>
        <begin position="25"/>
        <end position="318"/>
    </location>
</feature>
<accession>A0A1M5Z4Z3</accession>
<gene>
    <name evidence="3" type="ORF">SAMN02746098_02938</name>
</gene>
<dbReference type="OrthoDB" id="9815602at2"/>
<dbReference type="Gene3D" id="3.40.190.10">
    <property type="entry name" value="Periplasmic binding protein-like II"/>
    <property type="match status" value="2"/>
</dbReference>
<dbReference type="STRING" id="1121420.SAMN02746098_02938"/>
<dbReference type="PANTHER" id="PTHR30024">
    <property type="entry name" value="ALIPHATIC SULFONATES-BINDING PROTEIN-RELATED"/>
    <property type="match status" value="1"/>
</dbReference>
<proteinExistence type="predicted"/>
<evidence type="ECO:0000313" key="4">
    <source>
        <dbReference type="Proteomes" id="UP000183954"/>
    </source>
</evidence>
<evidence type="ECO:0000259" key="2">
    <source>
        <dbReference type="Pfam" id="PF09084"/>
    </source>
</evidence>
<feature type="domain" description="SsuA/THI5-like" evidence="2">
    <location>
        <begin position="59"/>
        <end position="246"/>
    </location>
</feature>
<dbReference type="InterPro" id="IPR015168">
    <property type="entry name" value="SsuA/THI5"/>
</dbReference>
<dbReference type="PROSITE" id="PS51257">
    <property type="entry name" value="PROKAR_LIPOPROTEIN"/>
    <property type="match status" value="1"/>
</dbReference>
<dbReference type="RefSeq" id="WP_073030477.1">
    <property type="nucleotide sequence ID" value="NZ_FQXJ01000010.1"/>
</dbReference>
<evidence type="ECO:0000256" key="1">
    <source>
        <dbReference type="SAM" id="SignalP"/>
    </source>
</evidence>
<dbReference type="CDD" id="cd01008">
    <property type="entry name" value="PBP2_NrtA_SsuA_CpmA_like"/>
    <property type="match status" value="1"/>
</dbReference>